<keyword evidence="2" id="KW-0813">Transport</keyword>
<dbReference type="GO" id="GO:0005524">
    <property type="term" value="F:ATP binding"/>
    <property type="evidence" value="ECO:0007669"/>
    <property type="project" value="UniProtKB-KW"/>
</dbReference>
<dbReference type="GO" id="GO:0006879">
    <property type="term" value="P:intracellular iron ion homeostasis"/>
    <property type="evidence" value="ECO:0007669"/>
    <property type="project" value="TreeGrafter"/>
</dbReference>
<keyword evidence="7" id="KW-0472">Membrane</keyword>
<keyword evidence="5 8" id="KW-0067">ATP-binding</keyword>
<evidence type="ECO:0000313" key="8">
    <source>
        <dbReference type="EMBL" id="AOX18202.1"/>
    </source>
</evidence>
<evidence type="ECO:0000256" key="4">
    <source>
        <dbReference type="ARBA" id="ARBA00022741"/>
    </source>
</evidence>
<keyword evidence="3" id="KW-0812">Transmembrane</keyword>
<dbReference type="RefSeq" id="WP_070403701.1">
    <property type="nucleotide sequence ID" value="NZ_BJVW01000003.1"/>
</dbReference>
<dbReference type="InterPro" id="IPR017871">
    <property type="entry name" value="ABC_transporter-like_CS"/>
</dbReference>
<dbReference type="AlphaFoldDB" id="A0A1D8UX44"/>
<dbReference type="InterPro" id="IPR027417">
    <property type="entry name" value="P-loop_NTPase"/>
</dbReference>
<dbReference type="PROSITE" id="PS50929">
    <property type="entry name" value="ABC_TM1F"/>
    <property type="match status" value="1"/>
</dbReference>
<dbReference type="SUPFAM" id="SSF52540">
    <property type="entry name" value="P-loop containing nucleoside triphosphate hydrolases"/>
    <property type="match status" value="1"/>
</dbReference>
<dbReference type="InterPro" id="IPR036640">
    <property type="entry name" value="ABC1_TM_sf"/>
</dbReference>
<keyword evidence="6" id="KW-1133">Transmembrane helix</keyword>
<dbReference type="STRING" id="153496.A0U89_08015"/>
<dbReference type="KEGG" id="kba:A0U89_08015"/>
<evidence type="ECO:0000256" key="2">
    <source>
        <dbReference type="ARBA" id="ARBA00022448"/>
    </source>
</evidence>
<dbReference type="PANTHER" id="PTHR24221">
    <property type="entry name" value="ATP-BINDING CASSETTE SUB-FAMILY B"/>
    <property type="match status" value="1"/>
</dbReference>
<dbReference type="EMBL" id="CP014674">
    <property type="protein sequence ID" value="AOX18202.1"/>
    <property type="molecule type" value="Genomic_DNA"/>
</dbReference>
<dbReference type="PANTHER" id="PTHR24221:SF402">
    <property type="entry name" value="IRON-SULFUR CLUSTERS TRANSPORTER ABCB7, MITOCHONDRIAL"/>
    <property type="match status" value="1"/>
</dbReference>
<dbReference type="Pfam" id="PF00664">
    <property type="entry name" value="ABC_membrane"/>
    <property type="match status" value="1"/>
</dbReference>
<protein>
    <submittedName>
        <fullName evidence="8">ABC transporter ATP-binding protein</fullName>
    </submittedName>
</protein>
<dbReference type="GO" id="GO:0140359">
    <property type="term" value="F:ABC-type transporter activity"/>
    <property type="evidence" value="ECO:0007669"/>
    <property type="project" value="InterPro"/>
</dbReference>
<name>A0A1D8UX44_9PROT</name>
<comment type="subcellular location">
    <subcellularLocation>
        <location evidence="1">Cell membrane</location>
        <topology evidence="1">Multi-pass membrane protein</topology>
    </subcellularLocation>
</comment>
<dbReference type="InterPro" id="IPR003593">
    <property type="entry name" value="AAA+_ATPase"/>
</dbReference>
<evidence type="ECO:0000256" key="1">
    <source>
        <dbReference type="ARBA" id="ARBA00004651"/>
    </source>
</evidence>
<dbReference type="PROSITE" id="PS50893">
    <property type="entry name" value="ABC_TRANSPORTER_2"/>
    <property type="match status" value="1"/>
</dbReference>
<dbReference type="SMART" id="SM00382">
    <property type="entry name" value="AAA"/>
    <property type="match status" value="1"/>
</dbReference>
<dbReference type="Gene3D" id="3.40.50.300">
    <property type="entry name" value="P-loop containing nucleotide triphosphate hydrolases"/>
    <property type="match status" value="1"/>
</dbReference>
<evidence type="ECO:0000256" key="6">
    <source>
        <dbReference type="ARBA" id="ARBA00022989"/>
    </source>
</evidence>
<dbReference type="OrthoDB" id="5288404at2"/>
<dbReference type="GO" id="GO:0016887">
    <property type="term" value="F:ATP hydrolysis activity"/>
    <property type="evidence" value="ECO:0007669"/>
    <property type="project" value="InterPro"/>
</dbReference>
<sequence>MTSKTDQHRPARLGLWAAWLLLRPFENRRFRVRIVLTLVLLLAERLAVLGTPYLFSRMVARLSEPTQLLLMPVWLIIGYGVLIVLRSAFSGLEELSYQPVSQNIQRLIAQAGLRHLHALSLRFHLERQTGALTRALERGAEGVDTLLRLSLFNIGPAVLDTVLTVIVVLHLFGLLYAVIILVAMLAYIAVAQWFVRRRVHARRARNEASSQAQHLLVDSLLNFETVRHFGNESHEHDRYEEARLRQERASIRMTRIANLSSVTQNLMIAAATVTIMLLAAHDIVHHRIGVPQFVLIGTYLRGLYQAIMALNMVYAGWRNARVDLEHLLELFAVTSDVKDPGQPGFLPLTLEEGGPASITFDHVHFGYQPSRKILDDISLSVPAGGKLAIVGTTGSGKSTIGRLLLRAYDADQGQVMLDGIDLKDLTQTAVRQAIGIVPQETMLFNDTIAYNIEYGRLGASMDKIEEAARAAQMHEFVASLPEGYQTLVGERGMKLSGGEKQRIAIARVILKDPRVLLLDEATSALDTRTEQGILEALRKAARARTTISIAHRLSTIQDADHILVLEKGCVVEQGDHASLLAQNARYAAMWRIQSALPSGLPQSDHPPA</sequence>
<dbReference type="GO" id="GO:0005886">
    <property type="term" value="C:plasma membrane"/>
    <property type="evidence" value="ECO:0007669"/>
    <property type="project" value="UniProtKB-SubCell"/>
</dbReference>
<reference evidence="8 9" key="1">
    <citation type="journal article" date="2016" name="Microb. Cell Fact.">
        <title>Dissection of exopolysaccharide biosynthesis in Kozakia baliensis.</title>
        <authorList>
            <person name="Brandt J.U."/>
            <person name="Jakob F."/>
            <person name="Behr J."/>
            <person name="Geissler A.J."/>
            <person name="Vogel R.F."/>
        </authorList>
    </citation>
    <scope>NUCLEOTIDE SEQUENCE [LARGE SCALE GENOMIC DNA]</scope>
    <source>
        <strain evidence="8 9">DSM 14400</strain>
    </source>
</reference>
<evidence type="ECO:0000256" key="3">
    <source>
        <dbReference type="ARBA" id="ARBA00022692"/>
    </source>
</evidence>
<proteinExistence type="predicted"/>
<dbReference type="FunFam" id="3.40.50.300:FF:000287">
    <property type="entry name" value="Multidrug ABC transporter ATP-binding protein"/>
    <property type="match status" value="1"/>
</dbReference>
<dbReference type="SUPFAM" id="SSF90123">
    <property type="entry name" value="ABC transporter transmembrane region"/>
    <property type="match status" value="1"/>
</dbReference>
<organism evidence="8 9">
    <name type="scientific">Kozakia baliensis</name>
    <dbReference type="NCBI Taxonomy" id="153496"/>
    <lineage>
        <taxon>Bacteria</taxon>
        <taxon>Pseudomonadati</taxon>
        <taxon>Pseudomonadota</taxon>
        <taxon>Alphaproteobacteria</taxon>
        <taxon>Acetobacterales</taxon>
        <taxon>Acetobacteraceae</taxon>
        <taxon>Kozakia</taxon>
    </lineage>
</organism>
<dbReference type="InterPro" id="IPR011527">
    <property type="entry name" value="ABC1_TM_dom"/>
</dbReference>
<keyword evidence="9" id="KW-1185">Reference proteome</keyword>
<dbReference type="InterPro" id="IPR003439">
    <property type="entry name" value="ABC_transporter-like_ATP-bd"/>
</dbReference>
<dbReference type="Gene3D" id="1.20.1560.10">
    <property type="entry name" value="ABC transporter type 1, transmembrane domain"/>
    <property type="match status" value="1"/>
</dbReference>
<evidence type="ECO:0000313" key="9">
    <source>
        <dbReference type="Proteomes" id="UP000179145"/>
    </source>
</evidence>
<evidence type="ECO:0000256" key="5">
    <source>
        <dbReference type="ARBA" id="ARBA00022840"/>
    </source>
</evidence>
<dbReference type="eggNOG" id="COG5265">
    <property type="taxonomic scope" value="Bacteria"/>
</dbReference>
<dbReference type="Proteomes" id="UP000179145">
    <property type="component" value="Chromosome"/>
</dbReference>
<accession>A0A1D8UX44</accession>
<dbReference type="Pfam" id="PF00005">
    <property type="entry name" value="ABC_tran"/>
    <property type="match status" value="1"/>
</dbReference>
<dbReference type="CDD" id="cd18582">
    <property type="entry name" value="ABC_6TM_ATM1_ABCB7"/>
    <property type="match status" value="1"/>
</dbReference>
<evidence type="ECO:0000256" key="7">
    <source>
        <dbReference type="ARBA" id="ARBA00023136"/>
    </source>
</evidence>
<dbReference type="InterPro" id="IPR039421">
    <property type="entry name" value="Type_1_exporter"/>
</dbReference>
<dbReference type="PROSITE" id="PS00211">
    <property type="entry name" value="ABC_TRANSPORTER_1"/>
    <property type="match status" value="1"/>
</dbReference>
<keyword evidence="4" id="KW-0547">Nucleotide-binding</keyword>
<gene>
    <name evidence="8" type="ORF">A0U89_08015</name>
</gene>